<organism evidence="3 5">
    <name type="scientific">Methanobacterium veterum</name>
    <dbReference type="NCBI Taxonomy" id="408577"/>
    <lineage>
        <taxon>Archaea</taxon>
        <taxon>Methanobacteriati</taxon>
        <taxon>Methanobacteriota</taxon>
        <taxon>Methanomada group</taxon>
        <taxon>Methanobacteria</taxon>
        <taxon>Methanobacteriales</taxon>
        <taxon>Methanobacteriaceae</taxon>
        <taxon>Methanobacterium</taxon>
    </lineage>
</organism>
<dbReference type="RefSeq" id="WP_048082449.1">
    <property type="nucleotide sequence ID" value="NZ_JAPVER010000020.1"/>
</dbReference>
<dbReference type="EMBL" id="JAPVES010000030">
    <property type="protein sequence ID" value="MCZ3373661.1"/>
    <property type="molecule type" value="Genomic_DNA"/>
</dbReference>
<keyword evidence="1" id="KW-0472">Membrane</keyword>
<evidence type="ECO:0000313" key="3">
    <source>
        <dbReference type="EMBL" id="MCZ3367191.1"/>
    </source>
</evidence>
<feature type="domain" description="Zinc-ribbon" evidence="2">
    <location>
        <begin position="4"/>
        <end position="22"/>
    </location>
</feature>
<evidence type="ECO:0000313" key="5">
    <source>
        <dbReference type="Proteomes" id="UP001068021"/>
    </source>
</evidence>
<dbReference type="AlphaFoldDB" id="A0A9E4ZZZ9"/>
<dbReference type="InterPro" id="IPR026870">
    <property type="entry name" value="Zinc_ribbon_dom"/>
</dbReference>
<sequence length="99" mass="11101">MATCQKCGTEASDNEKYCLKCGEQMDNGSSYLIVNIITIAAIIIGFIMPFVFIIALIPAVYLYTRPVNSVKQRGKLYIIVSLLLLVIMLIVWSFIDHLI</sequence>
<keyword evidence="5" id="KW-1185">Reference proteome</keyword>
<protein>
    <submittedName>
        <fullName evidence="3">Zinc ribbon domain-containing protein</fullName>
    </submittedName>
</protein>
<evidence type="ECO:0000313" key="4">
    <source>
        <dbReference type="EMBL" id="MCZ3373661.1"/>
    </source>
</evidence>
<name>A0A9E4ZZZ9_9EURY</name>
<feature type="transmembrane region" description="Helical" evidence="1">
    <location>
        <begin position="32"/>
        <end position="64"/>
    </location>
</feature>
<accession>A0A9E4ZZZ9</accession>
<proteinExistence type="predicted"/>
<evidence type="ECO:0000256" key="1">
    <source>
        <dbReference type="SAM" id="Phobius"/>
    </source>
</evidence>
<gene>
    <name evidence="4" type="ORF">O3H35_13515</name>
    <name evidence="3" type="ORF">O3H54_14975</name>
</gene>
<dbReference type="Proteomes" id="UP001068021">
    <property type="component" value="Unassembled WGS sequence"/>
</dbReference>
<dbReference type="Proteomes" id="UP001074446">
    <property type="component" value="Unassembled WGS sequence"/>
</dbReference>
<keyword evidence="1" id="KW-1133">Transmembrane helix</keyword>
<comment type="caution">
    <text evidence="3">The sequence shown here is derived from an EMBL/GenBank/DDBJ whole genome shotgun (WGS) entry which is preliminary data.</text>
</comment>
<feature type="transmembrane region" description="Helical" evidence="1">
    <location>
        <begin position="76"/>
        <end position="95"/>
    </location>
</feature>
<dbReference type="EMBL" id="JAPVER010000020">
    <property type="protein sequence ID" value="MCZ3367191.1"/>
    <property type="molecule type" value="Genomic_DNA"/>
</dbReference>
<keyword evidence="1" id="KW-0812">Transmembrane</keyword>
<dbReference type="Pfam" id="PF13240">
    <property type="entry name" value="Zn_Ribbon_1"/>
    <property type="match status" value="1"/>
</dbReference>
<evidence type="ECO:0000259" key="2">
    <source>
        <dbReference type="Pfam" id="PF13240"/>
    </source>
</evidence>
<reference evidence="3" key="1">
    <citation type="submission" date="2022-12" db="EMBL/GenBank/DDBJ databases">
        <title>Reclassification of two methanogenic archaea species isolated from the Kolyma lowland permafrost.</title>
        <authorList>
            <person name="Trubitsyn V.E."/>
            <person name="Rivkina E.M."/>
            <person name="Shcherbakova V.A."/>
        </authorList>
    </citation>
    <scope>NUCLEOTIDE SEQUENCE</scope>
    <source>
        <strain evidence="3">M2</strain>
        <strain evidence="4">MK4</strain>
    </source>
</reference>